<feature type="transmembrane region" description="Helical" evidence="2">
    <location>
        <begin position="94"/>
        <end position="115"/>
    </location>
</feature>
<keyword evidence="2" id="KW-0812">Transmembrane</keyword>
<evidence type="ECO:0000256" key="2">
    <source>
        <dbReference type="SAM" id="Phobius"/>
    </source>
</evidence>
<name>A0ABT7XWV4_9VIBR</name>
<protein>
    <submittedName>
        <fullName evidence="3">Uncharacterized protein</fullName>
    </submittedName>
</protein>
<feature type="transmembrane region" description="Helical" evidence="2">
    <location>
        <begin position="12"/>
        <end position="31"/>
    </location>
</feature>
<comment type="caution">
    <text evidence="3">The sequence shown here is derived from an EMBL/GenBank/DDBJ whole genome shotgun (WGS) entry which is preliminary data.</text>
</comment>
<dbReference type="RefSeq" id="WP_289960341.1">
    <property type="nucleotide sequence ID" value="NZ_JAUEOZ010000001.1"/>
</dbReference>
<keyword evidence="2" id="KW-1133">Transmembrane helix</keyword>
<sequence>MQQLKKDLFPAFVQALILCIVRVFTIPYQIWSGAVTRLAQQRQTPVQEQKDTEFPVLYWFKSAWDGAIVLSWIVAVLMFIFALFAAFNTYNPGFLITAAFGQLLMAYFYPIGISITKELLTLFLSMALNLEKLAKEDHQDKPKVVQASHEPDVTLDAQPQTQN</sequence>
<keyword evidence="4" id="KW-1185">Reference proteome</keyword>
<keyword evidence="2" id="KW-0472">Membrane</keyword>
<evidence type="ECO:0000256" key="1">
    <source>
        <dbReference type="SAM" id="MobiDB-lite"/>
    </source>
</evidence>
<feature type="region of interest" description="Disordered" evidence="1">
    <location>
        <begin position="137"/>
        <end position="163"/>
    </location>
</feature>
<dbReference type="EMBL" id="JAUEOZ010000001">
    <property type="protein sequence ID" value="MDN2480019.1"/>
    <property type="molecule type" value="Genomic_DNA"/>
</dbReference>
<organism evidence="3 4">
    <name type="scientific">Vibrio agarivorans</name>
    <dbReference type="NCBI Taxonomy" id="153622"/>
    <lineage>
        <taxon>Bacteria</taxon>
        <taxon>Pseudomonadati</taxon>
        <taxon>Pseudomonadota</taxon>
        <taxon>Gammaproteobacteria</taxon>
        <taxon>Vibrionales</taxon>
        <taxon>Vibrionaceae</taxon>
        <taxon>Vibrio</taxon>
    </lineage>
</organism>
<reference evidence="3" key="1">
    <citation type="submission" date="2024-05" db="EMBL/GenBank/DDBJ databases">
        <title>Genome Sequences of Four Agar- Degrading Marine Bacteria.</title>
        <authorList>
            <person name="Phillips E.K."/>
            <person name="Shaffer J.C."/>
            <person name="Henson M.W."/>
            <person name="Temperton B."/>
            <person name="Thrash C.J."/>
            <person name="Martin M.O."/>
        </authorList>
    </citation>
    <scope>NUCLEOTIDE SEQUENCE</scope>
    <source>
        <strain evidence="3">EKP203</strain>
    </source>
</reference>
<evidence type="ECO:0000313" key="4">
    <source>
        <dbReference type="Proteomes" id="UP001169719"/>
    </source>
</evidence>
<gene>
    <name evidence="3" type="ORF">QWJ08_01085</name>
</gene>
<feature type="transmembrane region" description="Helical" evidence="2">
    <location>
        <begin position="67"/>
        <end position="87"/>
    </location>
</feature>
<evidence type="ECO:0000313" key="3">
    <source>
        <dbReference type="EMBL" id="MDN2480019.1"/>
    </source>
</evidence>
<accession>A0ABT7XWV4</accession>
<dbReference type="Proteomes" id="UP001169719">
    <property type="component" value="Unassembled WGS sequence"/>
</dbReference>
<proteinExistence type="predicted"/>